<dbReference type="PANTHER" id="PTHR43394">
    <property type="entry name" value="ATP-DEPENDENT PERMEASE MDL1, MITOCHONDRIAL"/>
    <property type="match status" value="1"/>
</dbReference>
<protein>
    <submittedName>
        <fullName evidence="10">ABC transporter ATP-binding protein</fullName>
    </submittedName>
</protein>
<accession>A0ABX1CBC7</accession>
<gene>
    <name evidence="10" type="ORF">HCN52_09545</name>
</gene>
<keyword evidence="3" id="KW-0547">Nucleotide-binding</keyword>
<evidence type="ECO:0000259" key="9">
    <source>
        <dbReference type="PROSITE" id="PS50929"/>
    </source>
</evidence>
<comment type="subcellular location">
    <subcellularLocation>
        <location evidence="1">Cell membrane</location>
        <topology evidence="1">Multi-pass membrane protein</topology>
    </subcellularLocation>
</comment>
<evidence type="ECO:0000259" key="8">
    <source>
        <dbReference type="PROSITE" id="PS50893"/>
    </source>
</evidence>
<dbReference type="InterPro" id="IPR039421">
    <property type="entry name" value="Type_1_exporter"/>
</dbReference>
<name>A0ABX1CBC7_9ACTN</name>
<evidence type="ECO:0000313" key="11">
    <source>
        <dbReference type="Proteomes" id="UP000727056"/>
    </source>
</evidence>
<dbReference type="Pfam" id="PF00005">
    <property type="entry name" value="ABC_tran"/>
    <property type="match status" value="1"/>
</dbReference>
<dbReference type="PANTHER" id="PTHR43394:SF1">
    <property type="entry name" value="ATP-BINDING CASSETTE SUB-FAMILY B MEMBER 10, MITOCHONDRIAL"/>
    <property type="match status" value="1"/>
</dbReference>
<dbReference type="InterPro" id="IPR003593">
    <property type="entry name" value="AAA+_ATPase"/>
</dbReference>
<reference evidence="10 11" key="1">
    <citation type="submission" date="2020-03" db="EMBL/GenBank/DDBJ databases">
        <title>Draft genome of Streptomyces sp. ventii, isolated from the Axial Seamount in the Pacific Ocean, and resequencing of the two type strains Streptomyces lonarensis strain NCL 716 and Streptomyces bohaiensis strain 11A07.</title>
        <authorList>
            <person name="Loughran R.M."/>
            <person name="Pfannmuller K.M."/>
            <person name="Wasson B.J."/>
            <person name="Deadmond M.C."/>
            <person name="Paddock B.E."/>
            <person name="Koyack M.J."/>
            <person name="Gallegos D.A."/>
            <person name="Mitchell E.A."/>
            <person name="Ushijima B."/>
            <person name="Saw J.H."/>
            <person name="Mcphail K.L."/>
            <person name="Videau P."/>
        </authorList>
    </citation>
    <scope>NUCLEOTIDE SEQUENCE [LARGE SCALE GENOMIC DNA]</scope>
    <source>
        <strain evidence="10 11">11A07</strain>
    </source>
</reference>
<feature type="transmembrane region" description="Helical" evidence="7">
    <location>
        <begin position="267"/>
        <end position="287"/>
    </location>
</feature>
<feature type="transmembrane region" description="Helical" evidence="7">
    <location>
        <begin position="160"/>
        <end position="177"/>
    </location>
</feature>
<evidence type="ECO:0000256" key="6">
    <source>
        <dbReference type="ARBA" id="ARBA00023136"/>
    </source>
</evidence>
<dbReference type="Proteomes" id="UP000727056">
    <property type="component" value="Unassembled WGS sequence"/>
</dbReference>
<evidence type="ECO:0000256" key="7">
    <source>
        <dbReference type="SAM" id="Phobius"/>
    </source>
</evidence>
<dbReference type="GO" id="GO:0005524">
    <property type="term" value="F:ATP binding"/>
    <property type="evidence" value="ECO:0007669"/>
    <property type="project" value="UniProtKB-KW"/>
</dbReference>
<dbReference type="InterPro" id="IPR036640">
    <property type="entry name" value="ABC1_TM_sf"/>
</dbReference>
<dbReference type="Gene3D" id="3.40.50.300">
    <property type="entry name" value="P-loop containing nucleotide triphosphate hydrolases"/>
    <property type="match status" value="1"/>
</dbReference>
<dbReference type="InterPro" id="IPR027417">
    <property type="entry name" value="P-loop_NTPase"/>
</dbReference>
<evidence type="ECO:0000256" key="3">
    <source>
        <dbReference type="ARBA" id="ARBA00022741"/>
    </source>
</evidence>
<evidence type="ECO:0000256" key="5">
    <source>
        <dbReference type="ARBA" id="ARBA00022989"/>
    </source>
</evidence>
<dbReference type="InterPro" id="IPR003439">
    <property type="entry name" value="ABC_transporter-like_ATP-bd"/>
</dbReference>
<organism evidence="10 11">
    <name type="scientific">Streptomyces bohaiensis</name>
    <dbReference type="NCBI Taxonomy" id="1431344"/>
    <lineage>
        <taxon>Bacteria</taxon>
        <taxon>Bacillati</taxon>
        <taxon>Actinomycetota</taxon>
        <taxon>Actinomycetes</taxon>
        <taxon>Kitasatosporales</taxon>
        <taxon>Streptomycetaceae</taxon>
        <taxon>Streptomyces</taxon>
    </lineage>
</organism>
<keyword evidence="2 7" id="KW-0812">Transmembrane</keyword>
<evidence type="ECO:0000256" key="4">
    <source>
        <dbReference type="ARBA" id="ARBA00022840"/>
    </source>
</evidence>
<evidence type="ECO:0000256" key="2">
    <source>
        <dbReference type="ARBA" id="ARBA00022692"/>
    </source>
</evidence>
<comment type="caution">
    <text evidence="10">The sequence shown here is derived from an EMBL/GenBank/DDBJ whole genome shotgun (WGS) entry which is preliminary data.</text>
</comment>
<dbReference type="SUPFAM" id="SSF52540">
    <property type="entry name" value="P-loop containing nucleoside triphosphate hydrolases"/>
    <property type="match status" value="1"/>
</dbReference>
<feature type="domain" description="ABC transmembrane type-1" evidence="9">
    <location>
        <begin position="50"/>
        <end position="329"/>
    </location>
</feature>
<keyword evidence="11" id="KW-1185">Reference proteome</keyword>
<dbReference type="PROSITE" id="PS50929">
    <property type="entry name" value="ABC_TM1F"/>
    <property type="match status" value="1"/>
</dbReference>
<evidence type="ECO:0000313" key="10">
    <source>
        <dbReference type="EMBL" id="NJQ15185.1"/>
    </source>
</evidence>
<keyword evidence="4 10" id="KW-0067">ATP-binding</keyword>
<feature type="transmembrane region" description="Helical" evidence="7">
    <location>
        <begin position="85"/>
        <end position="106"/>
    </location>
</feature>
<dbReference type="Gene3D" id="1.20.1560.10">
    <property type="entry name" value="ABC transporter type 1, transmembrane domain"/>
    <property type="match status" value="1"/>
</dbReference>
<dbReference type="CDD" id="cd03228">
    <property type="entry name" value="ABCC_MRP_Like"/>
    <property type="match status" value="1"/>
</dbReference>
<dbReference type="EMBL" id="JAAVJC010000057">
    <property type="protein sequence ID" value="NJQ15185.1"/>
    <property type="molecule type" value="Genomic_DNA"/>
</dbReference>
<feature type="domain" description="ABC transporter" evidence="8">
    <location>
        <begin position="363"/>
        <end position="605"/>
    </location>
</feature>
<keyword evidence="6 7" id="KW-0472">Membrane</keyword>
<feature type="transmembrane region" description="Helical" evidence="7">
    <location>
        <begin position="56"/>
        <end position="73"/>
    </location>
</feature>
<proteinExistence type="predicted"/>
<dbReference type="SMART" id="SM00382">
    <property type="entry name" value="AAA"/>
    <property type="match status" value="1"/>
</dbReference>
<dbReference type="SUPFAM" id="SSF90123">
    <property type="entry name" value="ABC transporter transmembrane region"/>
    <property type="match status" value="1"/>
</dbReference>
<feature type="transmembrane region" description="Helical" evidence="7">
    <location>
        <begin position="183"/>
        <end position="203"/>
    </location>
</feature>
<keyword evidence="5 7" id="KW-1133">Transmembrane helix</keyword>
<dbReference type="PROSITE" id="PS00211">
    <property type="entry name" value="ABC_TRANSPORTER_1"/>
    <property type="match status" value="1"/>
</dbReference>
<sequence length="620" mass="66686">MGWSAHRDSMLRLTAWDAMRRLPRMLGVCVRLAWQADRRATGTVAVAETLRGVAQAMVLLGVQTVLAALLAPADITDGVRDALPAMVVMAAAAACGALFGAVTTYADGRLRPQVERLAQEQYLRRALSAEMASIEDHGYHKLLESAQFGAASARNMIGHGTRVIATLISLVAAAGVLTSLHPAMLPLLLLMTVPGTWATLAIARHRYRSFHEWLQHNRAVAELSRMAIREDAASEIRVHGVGPFLLHHFHAMSREHESEQTRLARRAAGIGLAAATLGGATALLTYLTLGALLWTGAMAFAAAGAAVVAIRAGTTALDGLVRQINDMHEDALFVQDLHLLVEGSGAHDIPEGGEQPPAEPGDITVEGLTFAYPGTVTGPVLRDVSLTVPAGRVTALVGENGSGKSTLVKVICGLYLPQHGTVRWNGADTARYDRRQVFRRFRLVGQDFFRWPFTAGVNVAIGQPEVPADPARLDRAAAAAGATALVDSLPQRWGTLLSRVYQRGHQLSGGQWQKLGIARAAYRDAPVLVVDEPTAALDARAEQEVFRRIRALADGGRTVILITHRMASVRDADRVHVLHEGRLVESGTPDELLSAGGSYAEMYRIQAAQFDQDRDRETTG</sequence>
<dbReference type="InterPro" id="IPR017871">
    <property type="entry name" value="ABC_transporter-like_CS"/>
</dbReference>
<dbReference type="InterPro" id="IPR011527">
    <property type="entry name" value="ABC1_TM_dom"/>
</dbReference>
<dbReference type="PROSITE" id="PS50893">
    <property type="entry name" value="ABC_TRANSPORTER_2"/>
    <property type="match status" value="1"/>
</dbReference>
<evidence type="ECO:0000256" key="1">
    <source>
        <dbReference type="ARBA" id="ARBA00004651"/>
    </source>
</evidence>